<keyword evidence="3" id="KW-1185">Reference proteome</keyword>
<keyword evidence="1" id="KW-1133">Transmembrane helix</keyword>
<gene>
    <name evidence="2" type="ORF">CQA76_03875</name>
</gene>
<keyword evidence="1" id="KW-0472">Membrane</keyword>
<feature type="transmembrane region" description="Helical" evidence="1">
    <location>
        <begin position="47"/>
        <end position="68"/>
    </location>
</feature>
<name>A0A4V6YB45_9BACT</name>
<organism evidence="2 3">
    <name type="scientific">Campylobacter aviculae</name>
    <dbReference type="NCBI Taxonomy" id="2510190"/>
    <lineage>
        <taxon>Bacteria</taxon>
        <taxon>Pseudomonadati</taxon>
        <taxon>Campylobacterota</taxon>
        <taxon>Epsilonproteobacteria</taxon>
        <taxon>Campylobacterales</taxon>
        <taxon>Campylobacteraceae</taxon>
        <taxon>Campylobacter</taxon>
    </lineage>
</organism>
<evidence type="ECO:0000313" key="2">
    <source>
        <dbReference type="EMBL" id="TKX32462.1"/>
    </source>
</evidence>
<feature type="transmembrane region" description="Helical" evidence="1">
    <location>
        <begin position="74"/>
        <end position="97"/>
    </location>
</feature>
<comment type="caution">
    <text evidence="2">The sequence shown here is derived from an EMBL/GenBank/DDBJ whole genome shotgun (WGS) entry which is preliminary data.</text>
</comment>
<evidence type="ECO:0000256" key="1">
    <source>
        <dbReference type="SAM" id="Phobius"/>
    </source>
</evidence>
<dbReference type="RefSeq" id="WP_137622136.1">
    <property type="nucleotide sequence ID" value="NZ_NXMA01000005.1"/>
</dbReference>
<proteinExistence type="predicted"/>
<accession>A0A4V6YB45</accession>
<dbReference type="Proteomes" id="UP000310353">
    <property type="component" value="Unassembled WGS sequence"/>
</dbReference>
<evidence type="ECO:0000313" key="3">
    <source>
        <dbReference type="Proteomes" id="UP000310353"/>
    </source>
</evidence>
<evidence type="ECO:0008006" key="4">
    <source>
        <dbReference type="Google" id="ProtNLM"/>
    </source>
</evidence>
<dbReference type="AlphaFoldDB" id="A0A4V6YB45"/>
<dbReference type="EMBL" id="NXMA01000005">
    <property type="protein sequence ID" value="TKX32462.1"/>
    <property type="molecule type" value="Genomic_DNA"/>
</dbReference>
<keyword evidence="1" id="KW-0812">Transmembrane</keyword>
<protein>
    <recommendedName>
        <fullName evidence="4">Small hydrophobic protein</fullName>
    </recommendedName>
</protein>
<reference evidence="2 3" key="1">
    <citation type="submission" date="2018-05" db="EMBL/GenBank/DDBJ databases">
        <title>Novel Campyloabacter and Helicobacter Species and Strains.</title>
        <authorList>
            <person name="Mannion A.J."/>
            <person name="Shen Z."/>
            <person name="Fox J.G."/>
        </authorList>
    </citation>
    <scope>NUCLEOTIDE SEQUENCE [LARGE SCALE GENOMIC DNA]</scope>
    <source>
        <strain evidence="3">MIT17-670</strain>
    </source>
</reference>
<sequence>MDSLDLFLVYFFIFLNIFALLGLFFGTNKKNQFNEKKFYKICPCKRMAENGSLSTICMYSAVGGFFYSVLSIGLIGFGNLALDLIFILTLTTAFLGWKLKLD</sequence>
<dbReference type="OrthoDB" id="5362913at2"/>
<feature type="transmembrane region" description="Helical" evidence="1">
    <location>
        <begin position="6"/>
        <end position="26"/>
    </location>
</feature>